<reference evidence="1" key="1">
    <citation type="journal article" date="2013" name="Genetics">
        <title>The draft genome and transcriptome of Panagrellus redivivus are shaped by the harsh demands of a free-living lifestyle.</title>
        <authorList>
            <person name="Srinivasan J."/>
            <person name="Dillman A.R."/>
            <person name="Macchietto M.G."/>
            <person name="Heikkinen L."/>
            <person name="Lakso M."/>
            <person name="Fracchia K.M."/>
            <person name="Antoshechkin I."/>
            <person name="Mortazavi A."/>
            <person name="Wong G."/>
            <person name="Sternberg P.W."/>
        </authorList>
    </citation>
    <scope>NUCLEOTIDE SEQUENCE [LARGE SCALE GENOMIC DNA]</scope>
    <source>
        <strain evidence="1">MT8872</strain>
    </source>
</reference>
<evidence type="ECO:0000313" key="2">
    <source>
        <dbReference type="WBParaSite" id="Pan_g16955.t1"/>
    </source>
</evidence>
<sequence>MWPKIEEKDLPPNLKKVEKQIEDEIIDVLNESWDDSTVLRRDNLLAEIVLRLERMIVRFVDEDAVGTGSRVVAMDMRQVASRLQLSPREHRTEISLSVGDMSVQRLKIADSAANGGNVSGGHVSDEEDGVTGIFGFGETPNVGPQLLFAIGRAKEEGGDESIDRHEGFVIMSEAAQKARKPLFQMVYRRMAPRLNVLHELDAKFSSISVIYDEDAIDGLSNLFDTEAALLEKKNDLTDTDLCDLGAVGDTHAYVNLAIPSVLFELRSRRTSLIDNARSSVSTPFASAKIADVDIGISKTEPLLTRLKLCMGSLVVEDMFEKTPIMPLIRTTEIKPRGLITSSLSNSCPDLHSVPHEAGVTLSSSLPSQLAFKPVFRDPAPTLPPTGATRARRRKRMPSTMIDNDFGVHRHGERPLFSFIFVDSKHPDYESKYAKSPASFVPSKWVVFNFSGHKLANLNCF</sequence>
<name>A0A7E4V7C3_PANRE</name>
<dbReference type="Proteomes" id="UP000492821">
    <property type="component" value="Unassembled WGS sequence"/>
</dbReference>
<evidence type="ECO:0000313" key="1">
    <source>
        <dbReference type="Proteomes" id="UP000492821"/>
    </source>
</evidence>
<dbReference type="AlphaFoldDB" id="A0A7E4V7C3"/>
<keyword evidence="1" id="KW-1185">Reference proteome</keyword>
<organism evidence="1 2">
    <name type="scientific">Panagrellus redivivus</name>
    <name type="common">Microworm</name>
    <dbReference type="NCBI Taxonomy" id="6233"/>
    <lineage>
        <taxon>Eukaryota</taxon>
        <taxon>Metazoa</taxon>
        <taxon>Ecdysozoa</taxon>
        <taxon>Nematoda</taxon>
        <taxon>Chromadorea</taxon>
        <taxon>Rhabditida</taxon>
        <taxon>Tylenchina</taxon>
        <taxon>Panagrolaimomorpha</taxon>
        <taxon>Panagrolaimoidea</taxon>
        <taxon>Panagrolaimidae</taxon>
        <taxon>Panagrellus</taxon>
    </lineage>
</organism>
<reference evidence="2" key="2">
    <citation type="submission" date="2020-10" db="UniProtKB">
        <authorList>
            <consortium name="WormBaseParasite"/>
        </authorList>
    </citation>
    <scope>IDENTIFICATION</scope>
</reference>
<accession>A0A7E4V7C3</accession>
<proteinExistence type="predicted"/>
<dbReference type="WBParaSite" id="Pan_g16955.t1">
    <property type="protein sequence ID" value="Pan_g16955.t1"/>
    <property type="gene ID" value="Pan_g16955"/>
</dbReference>
<protein>
    <submittedName>
        <fullName evidence="2">Rad21_Rec8 domain-containing protein</fullName>
    </submittedName>
</protein>